<protein>
    <submittedName>
        <fullName evidence="2">Alpha/beta family hydrolase</fullName>
    </submittedName>
</protein>
<gene>
    <name evidence="2" type="ORF">WDU96_09500</name>
</gene>
<dbReference type="PANTHER" id="PTHR13136:SF11">
    <property type="entry name" value="TESTIS-EXPRESSED PROTEIN 30"/>
    <property type="match status" value="1"/>
</dbReference>
<name>A0ABU8LX30_9MICO</name>
<keyword evidence="2" id="KW-0378">Hydrolase</keyword>
<reference evidence="2 3" key="1">
    <citation type="submission" date="2024-02" db="EMBL/GenBank/DDBJ databases">
        <authorList>
            <person name="Saticioglu I.B."/>
        </authorList>
    </citation>
    <scope>NUCLEOTIDE SEQUENCE [LARGE SCALE GENOMIC DNA]</scope>
    <source>
        <strain evidence="2 3">Mu-86</strain>
    </source>
</reference>
<dbReference type="Pfam" id="PF20408">
    <property type="entry name" value="Abhydrolase_11"/>
    <property type="match status" value="1"/>
</dbReference>
<sequence>MTHDAPIAEIESLVAVSLPKGTASVTAWHAAPENAWARLAVAHGAGGNAQHPFFDGLIAAAHAAGIATVRFNFPYSQAGRRLPGPASHALATWAAIAEFTPTGELPLFASGKSYGGRMASMAAAESMIDPGGLVYLGYPLHPPGEPSKLRTAHLAGVAQPQLFVSGTADPFVDPPEQLETAVASCQNARLEWIAGGGHSFEVKGAKRSPDEIAAGLVALIEPWMRAIGPSRSPAFHGD</sequence>
<dbReference type="Proteomes" id="UP001368654">
    <property type="component" value="Unassembled WGS sequence"/>
</dbReference>
<evidence type="ECO:0000313" key="2">
    <source>
        <dbReference type="EMBL" id="MEJ1155825.1"/>
    </source>
</evidence>
<proteinExistence type="predicted"/>
<feature type="domain" description="KANL3/Tex30 alpha/beta hydrolase-like" evidence="1">
    <location>
        <begin position="37"/>
        <end position="205"/>
    </location>
</feature>
<dbReference type="PANTHER" id="PTHR13136">
    <property type="entry name" value="TESTIS DEVELOPMENT PROTEIN PRTD"/>
    <property type="match status" value="1"/>
</dbReference>
<dbReference type="InterPro" id="IPR029058">
    <property type="entry name" value="AB_hydrolase_fold"/>
</dbReference>
<dbReference type="GO" id="GO:0016787">
    <property type="term" value="F:hydrolase activity"/>
    <property type="evidence" value="ECO:0007669"/>
    <property type="project" value="UniProtKB-KW"/>
</dbReference>
<dbReference type="InterPro" id="IPR026555">
    <property type="entry name" value="NSL3/Tex30"/>
</dbReference>
<evidence type="ECO:0000259" key="1">
    <source>
        <dbReference type="Pfam" id="PF20408"/>
    </source>
</evidence>
<dbReference type="Gene3D" id="3.40.50.1820">
    <property type="entry name" value="alpha/beta hydrolase"/>
    <property type="match status" value="1"/>
</dbReference>
<dbReference type="EMBL" id="JBBDGL010000002">
    <property type="protein sequence ID" value="MEJ1155825.1"/>
    <property type="molecule type" value="Genomic_DNA"/>
</dbReference>
<dbReference type="RefSeq" id="WP_337338240.1">
    <property type="nucleotide sequence ID" value="NZ_JBBDGL010000002.1"/>
</dbReference>
<comment type="caution">
    <text evidence="2">The sequence shown here is derived from an EMBL/GenBank/DDBJ whole genome shotgun (WGS) entry which is preliminary data.</text>
</comment>
<accession>A0ABU8LX30</accession>
<dbReference type="SUPFAM" id="SSF53474">
    <property type="entry name" value="alpha/beta-Hydrolases"/>
    <property type="match status" value="1"/>
</dbReference>
<evidence type="ECO:0000313" key="3">
    <source>
        <dbReference type="Proteomes" id="UP001368654"/>
    </source>
</evidence>
<dbReference type="InterPro" id="IPR046879">
    <property type="entry name" value="KANL3/Tex30_Abhydrolase"/>
</dbReference>
<organism evidence="2 3">
    <name type="scientific">Microbacterium marmarense</name>
    <dbReference type="NCBI Taxonomy" id="3122051"/>
    <lineage>
        <taxon>Bacteria</taxon>
        <taxon>Bacillati</taxon>
        <taxon>Actinomycetota</taxon>
        <taxon>Actinomycetes</taxon>
        <taxon>Micrococcales</taxon>
        <taxon>Microbacteriaceae</taxon>
        <taxon>Microbacterium</taxon>
    </lineage>
</organism>
<keyword evidence="3" id="KW-1185">Reference proteome</keyword>